<evidence type="ECO:0000259" key="4">
    <source>
        <dbReference type="PROSITE" id="PS51000"/>
    </source>
</evidence>
<dbReference type="InterPro" id="IPR036388">
    <property type="entry name" value="WH-like_DNA-bd_sf"/>
</dbReference>
<dbReference type="Pfam" id="PF00455">
    <property type="entry name" value="DeoRC"/>
    <property type="match status" value="1"/>
</dbReference>
<dbReference type="RefSeq" id="WP_344718738.1">
    <property type="nucleotide sequence ID" value="NZ_BAAAYG010000003.1"/>
</dbReference>
<reference evidence="6" key="1">
    <citation type="journal article" date="2019" name="Int. J. Syst. Evol. Microbiol.">
        <title>The Global Catalogue of Microorganisms (GCM) 10K type strain sequencing project: providing services to taxonomists for standard genome sequencing and annotation.</title>
        <authorList>
            <consortium name="The Broad Institute Genomics Platform"/>
            <consortium name="The Broad Institute Genome Sequencing Center for Infectious Disease"/>
            <person name="Wu L."/>
            <person name="Ma J."/>
        </authorList>
    </citation>
    <scope>NUCLEOTIDE SEQUENCE [LARGE SCALE GENOMIC DNA]</scope>
    <source>
        <strain evidence="6">JCM 11483</strain>
    </source>
</reference>
<dbReference type="Proteomes" id="UP001501736">
    <property type="component" value="Unassembled WGS sequence"/>
</dbReference>
<dbReference type="SMART" id="SM00420">
    <property type="entry name" value="HTH_DEOR"/>
    <property type="match status" value="1"/>
</dbReference>
<dbReference type="SMART" id="SM01134">
    <property type="entry name" value="DeoRC"/>
    <property type="match status" value="1"/>
</dbReference>
<dbReference type="Gene3D" id="3.40.50.1360">
    <property type="match status" value="1"/>
</dbReference>
<protein>
    <submittedName>
        <fullName evidence="5">DeoR/GlpR family DNA-binding transcription regulator</fullName>
    </submittedName>
</protein>
<feature type="domain" description="HTH deoR-type" evidence="4">
    <location>
        <begin position="3"/>
        <end position="58"/>
    </location>
</feature>
<dbReference type="PANTHER" id="PTHR30363">
    <property type="entry name" value="HTH-TYPE TRANSCRIPTIONAL REGULATOR SRLR-RELATED"/>
    <property type="match status" value="1"/>
</dbReference>
<dbReference type="PROSITE" id="PS00894">
    <property type="entry name" value="HTH_DEOR_1"/>
    <property type="match status" value="1"/>
</dbReference>
<evidence type="ECO:0000256" key="1">
    <source>
        <dbReference type="ARBA" id="ARBA00023015"/>
    </source>
</evidence>
<keyword evidence="6" id="KW-1185">Reference proteome</keyword>
<keyword evidence="3" id="KW-0804">Transcription</keyword>
<dbReference type="Gene3D" id="1.10.10.10">
    <property type="entry name" value="Winged helix-like DNA-binding domain superfamily/Winged helix DNA-binding domain"/>
    <property type="match status" value="1"/>
</dbReference>
<dbReference type="EMBL" id="BAAAYG010000003">
    <property type="protein sequence ID" value="GAA3282491.1"/>
    <property type="molecule type" value="Genomic_DNA"/>
</dbReference>
<dbReference type="InterPro" id="IPR001034">
    <property type="entry name" value="DeoR_HTH"/>
</dbReference>
<name>A0ABP6RDQ7_9MICC</name>
<dbReference type="InterPro" id="IPR050313">
    <property type="entry name" value="Carb_Metab_HTH_regulators"/>
</dbReference>
<dbReference type="InterPro" id="IPR037171">
    <property type="entry name" value="NagB/RpiA_transferase-like"/>
</dbReference>
<evidence type="ECO:0000256" key="2">
    <source>
        <dbReference type="ARBA" id="ARBA00023125"/>
    </source>
</evidence>
<evidence type="ECO:0000256" key="3">
    <source>
        <dbReference type="ARBA" id="ARBA00023163"/>
    </source>
</evidence>
<dbReference type="PROSITE" id="PS51000">
    <property type="entry name" value="HTH_DEOR_2"/>
    <property type="match status" value="1"/>
</dbReference>
<dbReference type="InterPro" id="IPR018356">
    <property type="entry name" value="Tscrpt_reg_HTH_DeoR_CS"/>
</dbReference>
<dbReference type="InterPro" id="IPR036390">
    <property type="entry name" value="WH_DNA-bd_sf"/>
</dbReference>
<dbReference type="GO" id="GO:0003677">
    <property type="term" value="F:DNA binding"/>
    <property type="evidence" value="ECO:0007669"/>
    <property type="project" value="UniProtKB-KW"/>
</dbReference>
<gene>
    <name evidence="5" type="ORF">GCM10020260_09640</name>
</gene>
<organism evidence="5 6">
    <name type="scientific">Nesterenkonia halobia</name>
    <dbReference type="NCBI Taxonomy" id="37922"/>
    <lineage>
        <taxon>Bacteria</taxon>
        <taxon>Bacillati</taxon>
        <taxon>Actinomycetota</taxon>
        <taxon>Actinomycetes</taxon>
        <taxon>Micrococcales</taxon>
        <taxon>Micrococcaceae</taxon>
        <taxon>Nesterenkonia</taxon>
    </lineage>
</organism>
<dbReference type="SUPFAM" id="SSF100950">
    <property type="entry name" value="NagB/RpiA/CoA transferase-like"/>
    <property type="match status" value="1"/>
</dbReference>
<dbReference type="PRINTS" id="PR00037">
    <property type="entry name" value="HTHLACR"/>
</dbReference>
<dbReference type="SUPFAM" id="SSF46785">
    <property type="entry name" value="Winged helix' DNA-binding domain"/>
    <property type="match status" value="1"/>
</dbReference>
<sequence length="260" mass="27571">MLAAQRQEQIAQLVERDGAVSVTDLVDHYGVSDMTIRRDLDALAGAGRVTKVHGGAVPVPSRRTEEPGFEAKISRRETEKQAVADQAANLVRPGMAVALSAGTTTCELARRLRGVADLTVITNSTRVSEVLHAAPRSDRTVLLTGGERTPSDALVGPLAVDALRRLHADVVFLGTHGMSVEAGFTTPNVMEAETNQALLDCAHQAVVVADSGKWGVVGIATFAELERIDRLIVDDGLDEDAAAALREHIDEVTLAEAGSR</sequence>
<accession>A0ABP6RDQ7</accession>
<evidence type="ECO:0000313" key="6">
    <source>
        <dbReference type="Proteomes" id="UP001501736"/>
    </source>
</evidence>
<dbReference type="PANTHER" id="PTHR30363:SF44">
    <property type="entry name" value="AGA OPERON TRANSCRIPTIONAL REPRESSOR-RELATED"/>
    <property type="match status" value="1"/>
</dbReference>
<proteinExistence type="predicted"/>
<dbReference type="InterPro" id="IPR014036">
    <property type="entry name" value="DeoR-like_C"/>
</dbReference>
<keyword evidence="2 5" id="KW-0238">DNA-binding</keyword>
<dbReference type="Pfam" id="PF08220">
    <property type="entry name" value="HTH_DeoR"/>
    <property type="match status" value="1"/>
</dbReference>
<comment type="caution">
    <text evidence="5">The sequence shown here is derived from an EMBL/GenBank/DDBJ whole genome shotgun (WGS) entry which is preliminary data.</text>
</comment>
<keyword evidence="1" id="KW-0805">Transcription regulation</keyword>
<evidence type="ECO:0000313" key="5">
    <source>
        <dbReference type="EMBL" id="GAA3282491.1"/>
    </source>
</evidence>